<proteinExistence type="predicted"/>
<reference evidence="1 2" key="1">
    <citation type="journal article" date="2019" name="Int. J. Syst. Evol. Microbiol.">
        <title>The Global Catalogue of Microorganisms (GCM) 10K type strain sequencing project: providing services to taxonomists for standard genome sequencing and annotation.</title>
        <authorList>
            <consortium name="The Broad Institute Genomics Platform"/>
            <consortium name="The Broad Institute Genome Sequencing Center for Infectious Disease"/>
            <person name="Wu L."/>
            <person name="Ma J."/>
        </authorList>
    </citation>
    <scope>NUCLEOTIDE SEQUENCE [LARGE SCALE GENOMIC DNA]</scope>
    <source>
        <strain evidence="1 2">JCM 17504</strain>
    </source>
</reference>
<sequence>MEVADVESYPIEILLDSPVSFSNRTLTYRDHTLTHVRTTIGREDVMKIAYFAAHDVSFHENAFHEFNA</sequence>
<keyword evidence="2" id="KW-1185">Reference proteome</keyword>
<evidence type="ECO:0000313" key="1">
    <source>
        <dbReference type="EMBL" id="GAA5050199.1"/>
    </source>
</evidence>
<protein>
    <submittedName>
        <fullName evidence="1">Uncharacterized protein</fullName>
    </submittedName>
</protein>
<comment type="caution">
    <text evidence="1">The sequence shown here is derived from an EMBL/GenBank/DDBJ whole genome shotgun (WGS) entry which is preliminary data.</text>
</comment>
<dbReference type="EMBL" id="BAABKX010000008">
    <property type="protein sequence ID" value="GAA5050199.1"/>
    <property type="molecule type" value="Genomic_DNA"/>
</dbReference>
<accession>A0AAV3UHD8</accession>
<evidence type="ECO:0000313" key="2">
    <source>
        <dbReference type="Proteomes" id="UP001501729"/>
    </source>
</evidence>
<dbReference type="RefSeq" id="WP_390185242.1">
    <property type="nucleotide sequence ID" value="NZ_JBHMAI010000006.1"/>
</dbReference>
<dbReference type="Proteomes" id="UP001501729">
    <property type="component" value="Unassembled WGS sequence"/>
</dbReference>
<dbReference type="AlphaFoldDB" id="A0AAV3UHD8"/>
<organism evidence="1 2">
    <name type="scientific">Haladaptatus pallidirubidus</name>
    <dbReference type="NCBI Taxonomy" id="1008152"/>
    <lineage>
        <taxon>Archaea</taxon>
        <taxon>Methanobacteriati</taxon>
        <taxon>Methanobacteriota</taxon>
        <taxon>Stenosarchaea group</taxon>
        <taxon>Halobacteria</taxon>
        <taxon>Halobacteriales</taxon>
        <taxon>Haladaptataceae</taxon>
        <taxon>Haladaptatus</taxon>
    </lineage>
</organism>
<gene>
    <name evidence="1" type="ORF">GCM10025751_23930</name>
</gene>
<name>A0AAV3UHD8_9EURY</name>